<evidence type="ECO:0000256" key="1">
    <source>
        <dbReference type="SAM" id="Phobius"/>
    </source>
</evidence>
<feature type="domain" description="EamA" evidence="2">
    <location>
        <begin position="152"/>
        <end position="278"/>
    </location>
</feature>
<dbReference type="RefSeq" id="WP_390277324.1">
    <property type="nucleotide sequence ID" value="NZ_JBHRYH010000012.1"/>
</dbReference>
<proteinExistence type="predicted"/>
<evidence type="ECO:0000259" key="2">
    <source>
        <dbReference type="Pfam" id="PF00892"/>
    </source>
</evidence>
<dbReference type="Proteomes" id="UP001595636">
    <property type="component" value="Unassembled WGS sequence"/>
</dbReference>
<feature type="transmembrane region" description="Helical" evidence="1">
    <location>
        <begin position="177"/>
        <end position="199"/>
    </location>
</feature>
<accession>A0ABV7TS94</accession>
<feature type="transmembrane region" description="Helical" evidence="1">
    <location>
        <begin position="7"/>
        <end position="29"/>
    </location>
</feature>
<feature type="transmembrane region" description="Helical" evidence="1">
    <location>
        <begin position="93"/>
        <end position="115"/>
    </location>
</feature>
<comment type="caution">
    <text evidence="3">The sequence shown here is derived from an EMBL/GenBank/DDBJ whole genome shotgun (WGS) entry which is preliminary data.</text>
</comment>
<keyword evidence="1" id="KW-0472">Membrane</keyword>
<dbReference type="SUPFAM" id="SSF103481">
    <property type="entry name" value="Multidrug resistance efflux transporter EmrE"/>
    <property type="match status" value="2"/>
</dbReference>
<organism evidence="3 4">
    <name type="scientific">Vogesella amnigena</name>
    <dbReference type="NCBI Taxonomy" id="1507449"/>
    <lineage>
        <taxon>Bacteria</taxon>
        <taxon>Pseudomonadati</taxon>
        <taxon>Pseudomonadota</taxon>
        <taxon>Betaproteobacteria</taxon>
        <taxon>Neisseriales</taxon>
        <taxon>Chromobacteriaceae</taxon>
        <taxon>Vogesella</taxon>
    </lineage>
</organism>
<feature type="transmembrane region" description="Helical" evidence="1">
    <location>
        <begin position="240"/>
        <end position="260"/>
    </location>
</feature>
<dbReference type="InterPro" id="IPR000620">
    <property type="entry name" value="EamA_dom"/>
</dbReference>
<feature type="transmembrane region" description="Helical" evidence="1">
    <location>
        <begin position="35"/>
        <end position="56"/>
    </location>
</feature>
<keyword evidence="1" id="KW-0812">Transmembrane</keyword>
<dbReference type="InterPro" id="IPR037185">
    <property type="entry name" value="EmrE-like"/>
</dbReference>
<protein>
    <submittedName>
        <fullName evidence="3">DMT family transporter</fullName>
    </submittedName>
</protein>
<gene>
    <name evidence="3" type="ORF">ACFOKJ_05590</name>
</gene>
<keyword evidence="4" id="KW-1185">Reference proteome</keyword>
<feature type="transmembrane region" description="Helical" evidence="1">
    <location>
        <begin position="127"/>
        <end position="145"/>
    </location>
</feature>
<sequence>MSQQQSLRLGVLQMLAAMALSGTIGWFVLQSGQSVWNVVFVRCLLGTLGLGLYAWWRGQWRSWPFTGRSLAWCVAGGVALVANWLLLFNAYHYSSIGIATMVYHTQPFWLLLLGRMVLGEALTTRKLLALAVAFAGMLLIVQPGGGGSASLLGVGLALGAAVLYAVVTLISKQLPKTLLPTHIASVQTFTGVLLLWPLLDNATLWVVGAHWPYLATLGLVHTTLMYIVMYAAFRQLPTHWIGLLGFSYPVVALLVDYLAYGRLLDGWQLLGMVLIIAANLWGLQRQGGAALRPAPARQG</sequence>
<feature type="transmembrane region" description="Helical" evidence="1">
    <location>
        <begin position="211"/>
        <end position="233"/>
    </location>
</feature>
<name>A0ABV7TS94_9NEIS</name>
<feature type="transmembrane region" description="Helical" evidence="1">
    <location>
        <begin position="151"/>
        <end position="170"/>
    </location>
</feature>
<dbReference type="EMBL" id="JBHRYH010000012">
    <property type="protein sequence ID" value="MFC3625622.1"/>
    <property type="molecule type" value="Genomic_DNA"/>
</dbReference>
<dbReference type="PANTHER" id="PTHR22911">
    <property type="entry name" value="ACYL-MALONYL CONDENSING ENZYME-RELATED"/>
    <property type="match status" value="1"/>
</dbReference>
<dbReference type="Pfam" id="PF00892">
    <property type="entry name" value="EamA"/>
    <property type="match status" value="2"/>
</dbReference>
<feature type="domain" description="EamA" evidence="2">
    <location>
        <begin position="9"/>
        <end position="141"/>
    </location>
</feature>
<feature type="transmembrane region" description="Helical" evidence="1">
    <location>
        <begin position="266"/>
        <end position="283"/>
    </location>
</feature>
<evidence type="ECO:0000313" key="3">
    <source>
        <dbReference type="EMBL" id="MFC3625622.1"/>
    </source>
</evidence>
<reference evidence="4" key="1">
    <citation type="journal article" date="2019" name="Int. J. Syst. Evol. Microbiol.">
        <title>The Global Catalogue of Microorganisms (GCM) 10K type strain sequencing project: providing services to taxonomists for standard genome sequencing and annotation.</title>
        <authorList>
            <consortium name="The Broad Institute Genomics Platform"/>
            <consortium name="The Broad Institute Genome Sequencing Center for Infectious Disease"/>
            <person name="Wu L."/>
            <person name="Ma J."/>
        </authorList>
    </citation>
    <scope>NUCLEOTIDE SEQUENCE [LARGE SCALE GENOMIC DNA]</scope>
    <source>
        <strain evidence="4">KCTC 42195</strain>
    </source>
</reference>
<feature type="transmembrane region" description="Helical" evidence="1">
    <location>
        <begin position="68"/>
        <end position="87"/>
    </location>
</feature>
<evidence type="ECO:0000313" key="4">
    <source>
        <dbReference type="Proteomes" id="UP001595636"/>
    </source>
</evidence>
<dbReference type="PANTHER" id="PTHR22911:SF102">
    <property type="entry name" value="MEMBRANE PROTEIN"/>
    <property type="match status" value="1"/>
</dbReference>
<keyword evidence="1" id="KW-1133">Transmembrane helix</keyword>